<dbReference type="AlphaFoldDB" id="A0A8B7N6P7"/>
<dbReference type="RefSeq" id="XP_018009560.1">
    <property type="nucleotide sequence ID" value="XM_018154071.2"/>
</dbReference>
<evidence type="ECO:0000313" key="2">
    <source>
        <dbReference type="Proteomes" id="UP000694843"/>
    </source>
</evidence>
<dbReference type="KEGG" id="hazt:108667085"/>
<dbReference type="CTD" id="40043"/>
<feature type="compositionally biased region" description="Basic and acidic residues" evidence="1">
    <location>
        <begin position="821"/>
        <end position="835"/>
    </location>
</feature>
<reference evidence="3" key="1">
    <citation type="submission" date="2025-08" db="UniProtKB">
        <authorList>
            <consortium name="RefSeq"/>
        </authorList>
    </citation>
    <scope>IDENTIFICATION</scope>
    <source>
        <tissue evidence="3">Whole organism</tissue>
    </source>
</reference>
<dbReference type="PROSITE" id="PS00028">
    <property type="entry name" value="ZINC_FINGER_C2H2_1"/>
    <property type="match status" value="1"/>
</dbReference>
<organism evidence="2 3">
    <name type="scientific">Hyalella azteca</name>
    <name type="common">Amphipod</name>
    <dbReference type="NCBI Taxonomy" id="294128"/>
    <lineage>
        <taxon>Eukaryota</taxon>
        <taxon>Metazoa</taxon>
        <taxon>Ecdysozoa</taxon>
        <taxon>Arthropoda</taxon>
        <taxon>Crustacea</taxon>
        <taxon>Multicrustacea</taxon>
        <taxon>Malacostraca</taxon>
        <taxon>Eumalacostraca</taxon>
        <taxon>Peracarida</taxon>
        <taxon>Amphipoda</taxon>
        <taxon>Senticaudata</taxon>
        <taxon>Talitrida</taxon>
        <taxon>Talitroidea</taxon>
        <taxon>Hyalellidae</taxon>
        <taxon>Hyalella</taxon>
    </lineage>
</organism>
<feature type="compositionally biased region" description="Basic residues" evidence="1">
    <location>
        <begin position="149"/>
        <end position="161"/>
    </location>
</feature>
<dbReference type="PANTHER" id="PTHR13309">
    <property type="entry name" value="NUCLEAR FRAGILE X MENTAL RETARDATION PROTEIN INTERACTING PROTEIN 1"/>
    <property type="match status" value="1"/>
</dbReference>
<feature type="compositionally biased region" description="Polar residues" evidence="1">
    <location>
        <begin position="650"/>
        <end position="661"/>
    </location>
</feature>
<evidence type="ECO:0000256" key="1">
    <source>
        <dbReference type="SAM" id="MobiDB-lite"/>
    </source>
</evidence>
<feature type="region of interest" description="Disordered" evidence="1">
    <location>
        <begin position="812"/>
        <end position="863"/>
    </location>
</feature>
<dbReference type="GO" id="GO:0005634">
    <property type="term" value="C:nucleus"/>
    <property type="evidence" value="ECO:0007669"/>
    <property type="project" value="TreeGrafter"/>
</dbReference>
<sequence length="886" mass="99809">MDHPHQEPLPPGIIPNFHPKYPFEWRQKLLRDPCPNELHSLGLPSAFSSYGRPQRGYGGYETCRDFCQEEKQIPEQQEQQKLEEYYEGLLLQQTHHEELSAQQRRFSTWQDSDQHQWQGQQQEWLGFSPHANGFQEGSLQLNSNSFPAQRRRPPRRGRHRDVRFLPNDRDGHLSAQNCRNHIASSASIVNGESPRKFHMNNGDRMAEEEAFYSGGFGISDEYAAYDDDPDWSGFDCGNGGISRKGNYSGGCTFGVPTPSSIDHYYNLAPQKPDGKQNNCTNNEGDRKLAIARRLQYLRRHFRDRVCEVCVVGFPWMEEYNKHMRSHVQCIYPGCKFEASIEVLDDHITREHLLNPSVNAPISDEEYRRQRRNKFPTQAKKELDQAMAALQKQRGELLGLKTSQFKKESNKNSALINTAVGNQNRGSKRGAPAENQRKFKKEKAENSNGKNFRKVRDEWEHKDTYIVYSPLPEFKGIDAFDEAMGGSTVLAESIQSENQQQDEVQFHISDEDEDFLQPSLPSDRTSMSASKCLVESVESQLATSRGSEEQNQVQDSPPTSVLVTSVHNPVCETPSVPESCALGSQGVGALGLLMGDYGSATESEGENLEEAEIVNHVTCFVEDRTSKLQAGDSSMRKQSEKFSNAGRIGETEQNVQEAVSVQSSKRTGRRRGRRGIKKRGSKPIPSDTDQSKIPFLASETTAFNSVSSVSRGALSQRDKPSLFPHLKPINVRNDSSSDEESSATISTEKSWHERSESALASRCISHKLRQFRNKYRTSLLEKLLKDEVRFERNVLLQCARKIVLSNFFEDQKIIPSNSNNGKEGDVTSNSDDHGETTSDDSDENVSDCNEDVSGQEACGDNTEKVTAAAVDRSVSEVNLFERNSLPE</sequence>
<dbReference type="InterPro" id="IPR013087">
    <property type="entry name" value="Znf_C2H2_type"/>
</dbReference>
<dbReference type="GO" id="GO:0000492">
    <property type="term" value="P:box C/D snoRNP assembly"/>
    <property type="evidence" value="ECO:0007669"/>
    <property type="project" value="TreeGrafter"/>
</dbReference>
<gene>
    <name evidence="3" type="primary">LOC108667085</name>
</gene>
<evidence type="ECO:0000313" key="3">
    <source>
        <dbReference type="RefSeq" id="XP_018009560.1"/>
    </source>
</evidence>
<feature type="region of interest" description="Disordered" evidence="1">
    <location>
        <begin position="716"/>
        <end position="750"/>
    </location>
</feature>
<feature type="compositionally biased region" description="Polar residues" evidence="1">
    <location>
        <begin position="410"/>
        <end position="424"/>
    </location>
</feature>
<dbReference type="OrthoDB" id="273070at2759"/>
<dbReference type="InterPro" id="IPR039136">
    <property type="entry name" value="NUFIP1-like"/>
</dbReference>
<feature type="compositionally biased region" description="Basic and acidic residues" evidence="1">
    <location>
        <begin position="162"/>
        <end position="172"/>
    </location>
</feature>
<name>A0A8B7N6P7_HYAAZ</name>
<dbReference type="GO" id="GO:0003723">
    <property type="term" value="F:RNA binding"/>
    <property type="evidence" value="ECO:0007669"/>
    <property type="project" value="InterPro"/>
</dbReference>
<feature type="region of interest" description="Disordered" evidence="1">
    <location>
        <begin position="410"/>
        <end position="450"/>
    </location>
</feature>
<protein>
    <submittedName>
        <fullName evidence="3">Uncharacterized protein LOC108667085</fullName>
    </submittedName>
</protein>
<dbReference type="PANTHER" id="PTHR13309:SF0">
    <property type="entry name" value="FMR1-INTERACTING PROTEIN NUFIP1"/>
    <property type="match status" value="1"/>
</dbReference>
<feature type="region of interest" description="Disordered" evidence="1">
    <location>
        <begin position="537"/>
        <end position="559"/>
    </location>
</feature>
<feature type="compositionally biased region" description="Acidic residues" evidence="1">
    <location>
        <begin position="836"/>
        <end position="849"/>
    </location>
</feature>
<feature type="region of interest" description="Disordered" evidence="1">
    <location>
        <begin position="627"/>
        <end position="694"/>
    </location>
</feature>
<dbReference type="SMART" id="SM00355">
    <property type="entry name" value="ZnF_C2H2"/>
    <property type="match status" value="2"/>
</dbReference>
<dbReference type="Proteomes" id="UP000694843">
    <property type="component" value="Unplaced"/>
</dbReference>
<accession>A0A8B7N6P7</accession>
<feature type="compositionally biased region" description="Basic residues" evidence="1">
    <location>
        <begin position="665"/>
        <end position="680"/>
    </location>
</feature>
<proteinExistence type="predicted"/>
<feature type="region of interest" description="Disordered" evidence="1">
    <location>
        <begin position="136"/>
        <end position="174"/>
    </location>
</feature>
<dbReference type="GeneID" id="108667085"/>
<feature type="compositionally biased region" description="Polar residues" evidence="1">
    <location>
        <begin position="136"/>
        <end position="147"/>
    </location>
</feature>
<keyword evidence="2" id="KW-1185">Reference proteome</keyword>